<evidence type="ECO:0000313" key="2">
    <source>
        <dbReference type="Proteomes" id="UP000051621"/>
    </source>
</evidence>
<dbReference type="STRING" id="1423731.FC81_GL000687"/>
<dbReference type="AlphaFoldDB" id="A0A0R1M3C5"/>
<dbReference type="OrthoDB" id="2149719at2"/>
<protein>
    <recommendedName>
        <fullName evidence="3">DNA packaging protein</fullName>
    </recommendedName>
</protein>
<sequence length="104" mass="11500">MAQLDDLKESLKIDGSDEDSVISGYLEAATQYVKGAVGDDNKFWNDEKVKPLFNIAVLSLAGAYYTYRIPIVDVQSYEIDLTLNSIIGQLRGMYALSESVNENA</sequence>
<dbReference type="Proteomes" id="UP000051621">
    <property type="component" value="Unassembled WGS sequence"/>
</dbReference>
<dbReference type="Pfam" id="PF05135">
    <property type="entry name" value="Phage_connect_1"/>
    <property type="match status" value="1"/>
</dbReference>
<reference evidence="1 2" key="1">
    <citation type="journal article" date="2015" name="Genome Announc.">
        <title>Expanding the biotechnology potential of lactobacilli through comparative genomics of 213 strains and associated genera.</title>
        <authorList>
            <person name="Sun Z."/>
            <person name="Harris H.M."/>
            <person name="McCann A."/>
            <person name="Guo C."/>
            <person name="Argimon S."/>
            <person name="Zhang W."/>
            <person name="Yang X."/>
            <person name="Jeffery I.B."/>
            <person name="Cooney J.C."/>
            <person name="Kagawa T.F."/>
            <person name="Liu W."/>
            <person name="Song Y."/>
            <person name="Salvetti E."/>
            <person name="Wrobel A."/>
            <person name="Rasinkangas P."/>
            <person name="Parkhill J."/>
            <person name="Rea M.C."/>
            <person name="O'Sullivan O."/>
            <person name="Ritari J."/>
            <person name="Douillard F.P."/>
            <person name="Paul Ross R."/>
            <person name="Yang R."/>
            <person name="Briner A.E."/>
            <person name="Felis G.E."/>
            <person name="de Vos W.M."/>
            <person name="Barrangou R."/>
            <person name="Klaenhammer T.R."/>
            <person name="Caufield P.W."/>
            <person name="Cui Y."/>
            <person name="Zhang H."/>
            <person name="O'Toole P.W."/>
        </authorList>
    </citation>
    <scope>NUCLEOTIDE SEQUENCE [LARGE SCALE GENOMIC DNA]</scope>
    <source>
        <strain evidence="1 2">DSM 19910</strain>
    </source>
</reference>
<dbReference type="NCBIfam" id="TIGR01560">
    <property type="entry name" value="put_DNA_pack"/>
    <property type="match status" value="1"/>
</dbReference>
<dbReference type="InterPro" id="IPR006450">
    <property type="entry name" value="Phage_HK97_gp6-like"/>
</dbReference>
<keyword evidence="2" id="KW-1185">Reference proteome</keyword>
<dbReference type="Gene3D" id="1.10.3230.30">
    <property type="entry name" value="Phage gp6-like head-tail connector protein"/>
    <property type="match status" value="1"/>
</dbReference>
<dbReference type="InterPro" id="IPR021146">
    <property type="entry name" value="Phage_gp6-like_head-tail"/>
</dbReference>
<evidence type="ECO:0000313" key="1">
    <source>
        <dbReference type="EMBL" id="KRL02519.1"/>
    </source>
</evidence>
<gene>
    <name evidence="1" type="ORF">FC81_GL000687</name>
</gene>
<dbReference type="CDD" id="cd08054">
    <property type="entry name" value="gp6"/>
    <property type="match status" value="1"/>
</dbReference>
<name>A0A0R1M3C5_9LACO</name>
<dbReference type="RefSeq" id="WP_057742860.1">
    <property type="nucleotide sequence ID" value="NZ_AZEF01000012.1"/>
</dbReference>
<evidence type="ECO:0008006" key="3">
    <source>
        <dbReference type="Google" id="ProtNLM"/>
    </source>
</evidence>
<organism evidence="1 2">
    <name type="scientific">Liquorilactobacillus capillatus DSM 19910</name>
    <dbReference type="NCBI Taxonomy" id="1423731"/>
    <lineage>
        <taxon>Bacteria</taxon>
        <taxon>Bacillati</taxon>
        <taxon>Bacillota</taxon>
        <taxon>Bacilli</taxon>
        <taxon>Lactobacillales</taxon>
        <taxon>Lactobacillaceae</taxon>
        <taxon>Liquorilactobacillus</taxon>
    </lineage>
</organism>
<dbReference type="EMBL" id="AZEF01000012">
    <property type="protein sequence ID" value="KRL02519.1"/>
    <property type="molecule type" value="Genomic_DNA"/>
</dbReference>
<comment type="caution">
    <text evidence="1">The sequence shown here is derived from an EMBL/GenBank/DDBJ whole genome shotgun (WGS) entry which is preliminary data.</text>
</comment>
<proteinExistence type="predicted"/>
<accession>A0A0R1M3C5</accession>
<dbReference type="PATRIC" id="fig|1423731.3.peg.705"/>